<reference evidence="3" key="1">
    <citation type="submission" date="2016-10" db="EMBL/GenBank/DDBJ databases">
        <authorList>
            <person name="Varghese N."/>
            <person name="Submissions S."/>
        </authorList>
    </citation>
    <scope>NUCLEOTIDE SEQUENCE [LARGE SCALE GENOMIC DNA]</scope>
    <source>
        <strain evidence="3">DSM 45722</strain>
    </source>
</reference>
<evidence type="ECO:0008006" key="4">
    <source>
        <dbReference type="Google" id="ProtNLM"/>
    </source>
</evidence>
<sequence length="494" mass="53824">MQLDLPVDDVVALQQHAAWRLLRADDAPLVLSFLSRVFVTGGAHGLPAGELADRLGDLLAELDGTTRAPVDARGYLDGWAGPDGGWLRAWYPPGADEPLMDATPAAELAIAWVAGLAPRPFVDTSARLDSVVDLLRALATEPPAEPALQRDRYLHLARTARGLLADLRAVEAVFRRRDRELRDRIAGGDQALARDVAAGRRGIADSDQGRSFHACYDRLLSPRLQEELADLLARVHALPAVRTCTDPRLPRLQHDLVTAVEHTRQVLRGLADALRTGLDDRVVRENRRVLELLDGIEARAARLAAGLADLDGFAVELDDLAPTVVLPMERHLYAPPRRATVDSARPEAGDEDFAAAALFDQVQVDPVPLTAHVRRALLQRPRVELVTVLEQHPLEHGLAELMAYLSLRDDAFDVVFPPPADDHPEDHHPADDDTVCWTDPDGRTRSATLPRVVFARRDAGPRAGSTHPAGRRARPTAAAVDDTAAADTAEDTPR</sequence>
<evidence type="ECO:0000313" key="2">
    <source>
        <dbReference type="EMBL" id="SCX56376.1"/>
    </source>
</evidence>
<dbReference type="EMBL" id="FMUH01000006">
    <property type="protein sequence ID" value="SCX56376.1"/>
    <property type="molecule type" value="Genomic_DNA"/>
</dbReference>
<accession>A0A1G4YSG0</accession>
<evidence type="ECO:0000256" key="1">
    <source>
        <dbReference type="SAM" id="MobiDB-lite"/>
    </source>
</evidence>
<feature type="region of interest" description="Disordered" evidence="1">
    <location>
        <begin position="452"/>
        <end position="494"/>
    </location>
</feature>
<evidence type="ECO:0000313" key="3">
    <source>
        <dbReference type="Proteomes" id="UP000198981"/>
    </source>
</evidence>
<dbReference type="AlphaFoldDB" id="A0A1G4YSG0"/>
<protein>
    <recommendedName>
        <fullName evidence="4">DUF3375 domain-containing protein</fullName>
    </recommendedName>
</protein>
<dbReference type="RefSeq" id="WP_243470039.1">
    <property type="nucleotide sequence ID" value="NZ_FMUH01000006.1"/>
</dbReference>
<proteinExistence type="predicted"/>
<feature type="compositionally biased region" description="Low complexity" evidence="1">
    <location>
        <begin position="475"/>
        <end position="487"/>
    </location>
</feature>
<dbReference type="InterPro" id="IPR021804">
    <property type="entry name" value="DUF3375"/>
</dbReference>
<organism evidence="2 3">
    <name type="scientific">Klenkia marina</name>
    <dbReference type="NCBI Taxonomy" id="1960309"/>
    <lineage>
        <taxon>Bacteria</taxon>
        <taxon>Bacillati</taxon>
        <taxon>Actinomycetota</taxon>
        <taxon>Actinomycetes</taxon>
        <taxon>Geodermatophilales</taxon>
        <taxon>Geodermatophilaceae</taxon>
        <taxon>Klenkia</taxon>
    </lineage>
</organism>
<gene>
    <name evidence="2" type="ORF">SAMN03159343_3398</name>
</gene>
<dbReference type="Proteomes" id="UP000198981">
    <property type="component" value="Unassembled WGS sequence"/>
</dbReference>
<name>A0A1G4YSG0_9ACTN</name>
<keyword evidence="3" id="KW-1185">Reference proteome</keyword>
<dbReference type="STRING" id="1960309.SAMN03159343_3398"/>
<dbReference type="Pfam" id="PF11855">
    <property type="entry name" value="DUF3375"/>
    <property type="match status" value="2"/>
</dbReference>